<organism evidence="1 2">
    <name type="scientific">Vibrio phage 1.238.A._10N.261.52.F10</name>
    <dbReference type="NCBI Taxonomy" id="1881231"/>
    <lineage>
        <taxon>Viruses</taxon>
        <taxon>Duplodnaviria</taxon>
        <taxon>Heunggongvirae</taxon>
        <taxon>Uroviricota</taxon>
        <taxon>Caudoviricetes</taxon>
        <taxon>Schitoviridae</taxon>
        <taxon>Pariacacavirus</taxon>
        <taxon>Pariacacavirus 1238A</taxon>
    </lineage>
</organism>
<evidence type="ECO:0000313" key="1">
    <source>
        <dbReference type="EMBL" id="AUR97278.1"/>
    </source>
</evidence>
<evidence type="ECO:0000313" key="2">
    <source>
        <dbReference type="Proteomes" id="UP000269348"/>
    </source>
</evidence>
<keyword evidence="2" id="KW-1185">Reference proteome</keyword>
<protein>
    <submittedName>
        <fullName evidence="1">Uncharacterized protein</fullName>
    </submittedName>
</protein>
<accession>A0A2I7RUF0</accession>
<dbReference type="Proteomes" id="UP000269348">
    <property type="component" value="Segment"/>
</dbReference>
<reference evidence="1 2" key="1">
    <citation type="submission" date="2017-11" db="EMBL/GenBank/DDBJ databases">
        <title>A major lineage of nontailed dsDNA viruses as unrecognized killers of marine bacteria.</title>
        <authorList>
            <person name="Kauffman K.M."/>
            <person name="Hussain F.A."/>
            <person name="Yang J."/>
            <person name="Arevalo P."/>
            <person name="Brown J.M."/>
            <person name="Chang W.K."/>
            <person name="VanInsberghe D."/>
            <person name="Elsherbini J."/>
            <person name="Cutler M.B."/>
            <person name="Kelly L."/>
            <person name="Polz M.F."/>
        </authorList>
    </citation>
    <scope>NUCLEOTIDE SEQUENCE [LARGE SCALE GENOMIC DNA]</scope>
</reference>
<name>A0A2I7RUF0_9CAUD</name>
<proteinExistence type="predicted"/>
<dbReference type="EMBL" id="MG592603">
    <property type="protein sequence ID" value="AUR97278.1"/>
    <property type="molecule type" value="Genomic_DNA"/>
</dbReference>
<gene>
    <name evidence="1" type="ORF">NVP1238A_29</name>
</gene>
<sequence length="99" mass="10755">MSITVEGILPDPMGLPMTSTPIRVVTINSEHTPFGSEATKVTDKTTGAYSFILQEGQYLIDIKQDDEFTEGTEVLIDGTLTGSIDLATLIANHKVQEQE</sequence>